<comment type="caution">
    <text evidence="5">The sequence shown here is derived from an EMBL/GenBank/DDBJ whole genome shotgun (WGS) entry which is preliminary data.</text>
</comment>
<feature type="domain" description="HTH araC/xylS-type" evidence="4">
    <location>
        <begin position="129"/>
        <end position="226"/>
    </location>
</feature>
<dbReference type="SMART" id="SM00342">
    <property type="entry name" value="HTH_ARAC"/>
    <property type="match status" value="1"/>
</dbReference>
<organism evidence="5 6">
    <name type="scientific">Lysobacter enzymogenes</name>
    <dbReference type="NCBI Taxonomy" id="69"/>
    <lineage>
        <taxon>Bacteria</taxon>
        <taxon>Pseudomonadati</taxon>
        <taxon>Pseudomonadota</taxon>
        <taxon>Gammaproteobacteria</taxon>
        <taxon>Lysobacterales</taxon>
        <taxon>Lysobacteraceae</taxon>
        <taxon>Lysobacter</taxon>
    </lineage>
</organism>
<name>A0A3N2RDK2_LYSEN</name>
<evidence type="ECO:0000256" key="1">
    <source>
        <dbReference type="ARBA" id="ARBA00023015"/>
    </source>
</evidence>
<accession>A0A3N2RDK2</accession>
<dbReference type="Pfam" id="PF12833">
    <property type="entry name" value="HTH_18"/>
    <property type="match status" value="1"/>
</dbReference>
<evidence type="ECO:0000259" key="4">
    <source>
        <dbReference type="PROSITE" id="PS01124"/>
    </source>
</evidence>
<keyword evidence="1" id="KW-0805">Transcription regulation</keyword>
<evidence type="ECO:0000256" key="2">
    <source>
        <dbReference type="ARBA" id="ARBA00023125"/>
    </source>
</evidence>
<dbReference type="SUPFAM" id="SSF46689">
    <property type="entry name" value="Homeodomain-like"/>
    <property type="match status" value="1"/>
</dbReference>
<protein>
    <submittedName>
        <fullName evidence="5">Helix-turn-helix domain-containing protein</fullName>
    </submittedName>
</protein>
<evidence type="ECO:0000256" key="3">
    <source>
        <dbReference type="ARBA" id="ARBA00023163"/>
    </source>
</evidence>
<dbReference type="InterPro" id="IPR018060">
    <property type="entry name" value="HTH_AraC"/>
</dbReference>
<dbReference type="PROSITE" id="PS01124">
    <property type="entry name" value="HTH_ARAC_FAMILY_2"/>
    <property type="match status" value="1"/>
</dbReference>
<dbReference type="RefSeq" id="WP_123648629.1">
    <property type="nucleotide sequence ID" value="NZ_RCTY01000044.1"/>
</dbReference>
<dbReference type="GO" id="GO:0003700">
    <property type="term" value="F:DNA-binding transcription factor activity"/>
    <property type="evidence" value="ECO:0007669"/>
    <property type="project" value="InterPro"/>
</dbReference>
<dbReference type="Gene3D" id="1.10.10.60">
    <property type="entry name" value="Homeodomain-like"/>
    <property type="match status" value="1"/>
</dbReference>
<dbReference type="AlphaFoldDB" id="A0A3N2RDK2"/>
<dbReference type="GO" id="GO:0043565">
    <property type="term" value="F:sequence-specific DNA binding"/>
    <property type="evidence" value="ECO:0007669"/>
    <property type="project" value="InterPro"/>
</dbReference>
<dbReference type="Proteomes" id="UP000275910">
    <property type="component" value="Unassembled WGS sequence"/>
</dbReference>
<evidence type="ECO:0000313" key="5">
    <source>
        <dbReference type="EMBL" id="ROU05511.1"/>
    </source>
</evidence>
<keyword evidence="2" id="KW-0238">DNA-binding</keyword>
<proteinExistence type="predicted"/>
<reference evidence="5 6" key="1">
    <citation type="submission" date="2018-10" db="EMBL/GenBank/DDBJ databases">
        <title>The genome of Lysobacter enzymogenes OH11.</title>
        <authorList>
            <person name="Liu F."/>
            <person name="Zhao Y."/>
            <person name="Qian G."/>
            <person name="Chen Y."/>
            <person name="Xu H."/>
        </authorList>
    </citation>
    <scope>NUCLEOTIDE SEQUENCE [LARGE SCALE GENOMIC DNA]</scope>
    <source>
        <strain evidence="5 6">OH11</strain>
    </source>
</reference>
<sequence>MTAAYRTRHERNATLATHRHREPYAALVLDGDYTEASLDGPLPCAPGTLVLHPAFHAHGDRFGRSGASAINLELSQAATPGVAADPAFAARAWRVHDLNEAREVFERAPRRLAELLACAQPLPAAALPDWQGELLRRMDQDEREIAELARELGVSAEHASRALGRSFGMSPRALRREARWRRALRLLAAPMALADVAAAAGFADQSHLHKVVVAHAGCTPLQLRRQVLAPVEGRVEAKIKCVQDPGAARAA</sequence>
<dbReference type="PANTHER" id="PTHR46796">
    <property type="entry name" value="HTH-TYPE TRANSCRIPTIONAL ACTIVATOR RHAS-RELATED"/>
    <property type="match status" value="1"/>
</dbReference>
<dbReference type="EMBL" id="RCTY01000044">
    <property type="protein sequence ID" value="ROU05511.1"/>
    <property type="molecule type" value="Genomic_DNA"/>
</dbReference>
<evidence type="ECO:0000313" key="6">
    <source>
        <dbReference type="Proteomes" id="UP000275910"/>
    </source>
</evidence>
<keyword evidence="3" id="KW-0804">Transcription</keyword>
<dbReference type="PANTHER" id="PTHR46796:SF15">
    <property type="entry name" value="BLL1074 PROTEIN"/>
    <property type="match status" value="1"/>
</dbReference>
<dbReference type="InterPro" id="IPR050204">
    <property type="entry name" value="AraC_XylS_family_regulators"/>
</dbReference>
<gene>
    <name evidence="5" type="ORF">D9T17_17550</name>
</gene>
<dbReference type="InterPro" id="IPR009057">
    <property type="entry name" value="Homeodomain-like_sf"/>
</dbReference>